<dbReference type="eggNOG" id="arCOG08792">
    <property type="taxonomic scope" value="Archaea"/>
</dbReference>
<name>K0BH17_9ARCH</name>
<dbReference type="Gene3D" id="2.10.110.10">
    <property type="entry name" value="Cysteine Rich Protein"/>
    <property type="match status" value="1"/>
</dbReference>
<reference evidence="1 2" key="1">
    <citation type="journal article" date="2012" name="J. Bacteriol.">
        <title>Draft Genome Sequence of an Ammonia-Oxidizing Archaeon, "Candidatus Nitrosopumilus sediminis" AR2, from Svalbard in the Arctic Circle.</title>
        <authorList>
            <person name="Park S.J."/>
            <person name="Kim J.G."/>
            <person name="Jung M.Y."/>
            <person name="Kim S.J."/>
            <person name="Cha I.T."/>
            <person name="Ghai R."/>
            <person name="Martin-Cuadrado A.B."/>
            <person name="Rodriguez-Valera F."/>
            <person name="Rhee S.K."/>
        </authorList>
    </citation>
    <scope>NUCLEOTIDE SEQUENCE [LARGE SCALE GENOMIC DNA]</scope>
    <source>
        <strain evidence="1 2">AR2</strain>
    </source>
</reference>
<evidence type="ECO:0000313" key="2">
    <source>
        <dbReference type="Proteomes" id="UP000006100"/>
    </source>
</evidence>
<evidence type="ECO:0000313" key="1">
    <source>
        <dbReference type="EMBL" id="AFS83566.1"/>
    </source>
</evidence>
<gene>
    <name evidence="1" type="ORF">NSED_08880</name>
</gene>
<dbReference type="PATRIC" id="fig|1229909.8.peg.1943"/>
<protein>
    <submittedName>
        <fullName evidence="1">Uncharacterized protein</fullName>
    </submittedName>
</protein>
<sequence length="59" mass="6511">MYLIISMSVEITCGKCGEKITNMKMLKSLKDVLHPTNGKCPSCGQKLSTSEFSLDVQEN</sequence>
<dbReference type="HOGENOM" id="CLU_3056955_0_0_2"/>
<accession>K0BH17</accession>
<organism evidence="1 2">
    <name type="scientific">Candidatus Nitrosopumilus sediminis</name>
    <dbReference type="NCBI Taxonomy" id="1229909"/>
    <lineage>
        <taxon>Archaea</taxon>
        <taxon>Nitrososphaerota</taxon>
        <taxon>Nitrososphaeria</taxon>
        <taxon>Nitrosopumilales</taxon>
        <taxon>Nitrosopumilaceae</taxon>
        <taxon>Nitrosopumilus</taxon>
    </lineage>
</organism>
<dbReference type="KEGG" id="nir:NSED_08880"/>
<dbReference type="Proteomes" id="UP000006100">
    <property type="component" value="Chromosome"/>
</dbReference>
<keyword evidence="2" id="KW-1185">Reference proteome</keyword>
<dbReference type="STRING" id="1229909.NSED_08880"/>
<dbReference type="EMBL" id="CP003843">
    <property type="protein sequence ID" value="AFS83566.1"/>
    <property type="molecule type" value="Genomic_DNA"/>
</dbReference>
<proteinExistence type="predicted"/>
<dbReference type="AlphaFoldDB" id="K0BH17"/>